<evidence type="ECO:0000313" key="2">
    <source>
        <dbReference type="EMBL" id="ONN40976.1"/>
    </source>
</evidence>
<dbReference type="EMBL" id="MSTR01000017">
    <property type="protein sequence ID" value="ONN40976.1"/>
    <property type="molecule type" value="Genomic_DNA"/>
</dbReference>
<keyword evidence="1" id="KW-0472">Membrane</keyword>
<reference evidence="2 3" key="1">
    <citation type="submission" date="2016-12" db="EMBL/GenBank/DDBJ databases">
        <authorList>
            <person name="Song W.-J."/>
            <person name="Kurnit D.M."/>
        </authorList>
    </citation>
    <scope>NUCLEOTIDE SEQUENCE [LARGE SCALE GENOMIC DNA]</scope>
    <source>
        <strain evidence="2 3">CGB1038-1_S1</strain>
    </source>
</reference>
<evidence type="ECO:0000256" key="1">
    <source>
        <dbReference type="SAM" id="Phobius"/>
    </source>
</evidence>
<dbReference type="RefSeq" id="WP_077152021.1">
    <property type="nucleotide sequence ID" value="NZ_CABMMO010000017.1"/>
</dbReference>
<dbReference type="Proteomes" id="UP000189299">
    <property type="component" value="Unassembled WGS sequence"/>
</dbReference>
<sequence>MFILKNKYEGLLKVVVHVIVFIGIISMAMKVQMEQSNFDNSINNVQFSRKLAYDSNHELKEYVDKNYVQQIIWKAYPLLVYPESISSRVLFKREANQKSIDEAWQDVMSLVEDYEQKETELGRLMEN</sequence>
<comment type="caution">
    <text evidence="2">The sequence shown here is derived from an EMBL/GenBank/DDBJ whole genome shotgun (WGS) entry which is preliminary data.</text>
</comment>
<gene>
    <name evidence="2" type="ORF">BTN92_14090</name>
</gene>
<feature type="transmembrane region" description="Helical" evidence="1">
    <location>
        <begin position="12"/>
        <end position="29"/>
    </location>
</feature>
<name>A0A1V2UCF7_ENTMU</name>
<dbReference type="AlphaFoldDB" id="A0A1V2UCF7"/>
<organism evidence="2 3">
    <name type="scientific">Enterococcus mundtii</name>
    <dbReference type="NCBI Taxonomy" id="53346"/>
    <lineage>
        <taxon>Bacteria</taxon>
        <taxon>Bacillati</taxon>
        <taxon>Bacillota</taxon>
        <taxon>Bacilli</taxon>
        <taxon>Lactobacillales</taxon>
        <taxon>Enterococcaceae</taxon>
        <taxon>Enterococcus</taxon>
    </lineage>
</organism>
<accession>A0A1V2UCF7</accession>
<proteinExistence type="predicted"/>
<evidence type="ECO:0000313" key="3">
    <source>
        <dbReference type="Proteomes" id="UP000189299"/>
    </source>
</evidence>
<keyword evidence="1" id="KW-1133">Transmembrane helix</keyword>
<protein>
    <submittedName>
        <fullName evidence="2">Uncharacterized protein</fullName>
    </submittedName>
</protein>
<keyword evidence="1" id="KW-0812">Transmembrane</keyword>